<name>A0A3P1T7L9_9ACTN</name>
<proteinExistence type="predicted"/>
<keyword evidence="2" id="KW-0812">Transmembrane</keyword>
<protein>
    <submittedName>
        <fullName evidence="3">DUF3180 domain-containing protein</fullName>
    </submittedName>
</protein>
<sequence length="166" mass="16977">MTKPPKLALTTSREVGLAALAGALAGIVLLSVLAAFNTFPPMVPWSLPGILAALAVAVHWYARGLASRLEEKRVGPQEAVAALVAAKSMIMTGAVLAGGHAVYVGRSLLHLAAEAPAARSLRGVVTIVVSAIFSWVGSHLERQCVADDDDDEGAPPAGEQPAADPA</sequence>
<dbReference type="RefSeq" id="WP_124844222.1">
    <property type="nucleotide sequence ID" value="NZ_JAUNKP010000022.1"/>
</dbReference>
<feature type="transmembrane region" description="Helical" evidence="2">
    <location>
        <begin position="42"/>
        <end position="62"/>
    </location>
</feature>
<evidence type="ECO:0000256" key="1">
    <source>
        <dbReference type="SAM" id="MobiDB-lite"/>
    </source>
</evidence>
<evidence type="ECO:0000313" key="3">
    <source>
        <dbReference type="EMBL" id="RRD05422.1"/>
    </source>
</evidence>
<feature type="transmembrane region" description="Helical" evidence="2">
    <location>
        <begin position="15"/>
        <end position="36"/>
    </location>
</feature>
<dbReference type="AlphaFoldDB" id="A0A3P1T7L9"/>
<organism evidence="3 4">
    <name type="scientific">Arachnia propionica</name>
    <dbReference type="NCBI Taxonomy" id="1750"/>
    <lineage>
        <taxon>Bacteria</taxon>
        <taxon>Bacillati</taxon>
        <taxon>Actinomycetota</taxon>
        <taxon>Actinomycetes</taxon>
        <taxon>Propionibacteriales</taxon>
        <taxon>Propionibacteriaceae</taxon>
        <taxon>Arachnia</taxon>
    </lineage>
</organism>
<gene>
    <name evidence="3" type="ORF">EII34_06740</name>
</gene>
<reference evidence="3 4" key="1">
    <citation type="submission" date="2018-11" db="EMBL/GenBank/DDBJ databases">
        <title>Genomes From Bacteria Associated with the Canine Oral Cavity: a Test Case for Automated Genome-Based Taxonomic Assignment.</title>
        <authorList>
            <person name="Coil D.A."/>
            <person name="Jospin G."/>
            <person name="Darling A.E."/>
            <person name="Wallis C."/>
            <person name="Davis I.J."/>
            <person name="Harris S."/>
            <person name="Eisen J.A."/>
            <person name="Holcombe L.J."/>
            <person name="O'Flynn C."/>
        </authorList>
    </citation>
    <scope>NUCLEOTIDE SEQUENCE [LARGE SCALE GENOMIC DNA]</scope>
    <source>
        <strain evidence="3 4">OH887_COT-365</strain>
    </source>
</reference>
<keyword evidence="2" id="KW-1133">Transmembrane helix</keyword>
<dbReference type="InterPro" id="IPR021517">
    <property type="entry name" value="DUF3180"/>
</dbReference>
<dbReference type="EMBL" id="RQZG01000006">
    <property type="protein sequence ID" value="RRD05422.1"/>
    <property type="molecule type" value="Genomic_DNA"/>
</dbReference>
<comment type="caution">
    <text evidence="3">The sequence shown here is derived from an EMBL/GenBank/DDBJ whole genome shotgun (WGS) entry which is preliminary data.</text>
</comment>
<dbReference type="Proteomes" id="UP000280819">
    <property type="component" value="Unassembled WGS sequence"/>
</dbReference>
<evidence type="ECO:0000256" key="2">
    <source>
        <dbReference type="SAM" id="Phobius"/>
    </source>
</evidence>
<dbReference type="Pfam" id="PF11377">
    <property type="entry name" value="DUF3180"/>
    <property type="match status" value="1"/>
</dbReference>
<keyword evidence="2" id="KW-0472">Membrane</keyword>
<dbReference type="OrthoDB" id="3729896at2"/>
<evidence type="ECO:0000313" key="4">
    <source>
        <dbReference type="Proteomes" id="UP000280819"/>
    </source>
</evidence>
<feature type="compositionally biased region" description="Low complexity" evidence="1">
    <location>
        <begin position="154"/>
        <end position="166"/>
    </location>
</feature>
<feature type="region of interest" description="Disordered" evidence="1">
    <location>
        <begin position="146"/>
        <end position="166"/>
    </location>
</feature>
<accession>A0A3P1T7L9</accession>